<protein>
    <submittedName>
        <fullName evidence="2">Uncharacterized protein</fullName>
    </submittedName>
</protein>
<name>A0A1Q3EGT4_LENED</name>
<proteinExistence type="predicted"/>
<reference evidence="2 3" key="1">
    <citation type="submission" date="2016-08" db="EMBL/GenBank/DDBJ databases">
        <authorList>
            <consortium name="Lentinula edodes genome sequencing consortium"/>
            <person name="Sakamoto Y."/>
            <person name="Nakade K."/>
            <person name="Sato S."/>
            <person name="Yoshida Y."/>
            <person name="Miyazaki K."/>
            <person name="Natsume S."/>
            <person name="Konno N."/>
        </authorList>
    </citation>
    <scope>NUCLEOTIDE SEQUENCE [LARGE SCALE GENOMIC DNA]</scope>
    <source>
        <strain evidence="2 3">NBRC 111202</strain>
    </source>
</reference>
<accession>A0A1Q3EGT4</accession>
<dbReference type="PROSITE" id="PS51257">
    <property type="entry name" value="PROKAR_LIPOPROTEIN"/>
    <property type="match status" value="1"/>
</dbReference>
<dbReference type="Proteomes" id="UP000188533">
    <property type="component" value="Unassembled WGS sequence"/>
</dbReference>
<evidence type="ECO:0000313" key="3">
    <source>
        <dbReference type="Proteomes" id="UP000188533"/>
    </source>
</evidence>
<gene>
    <name evidence="2" type="ORF">LENED_008284</name>
</gene>
<evidence type="ECO:0000313" key="2">
    <source>
        <dbReference type="EMBL" id="GAW06364.1"/>
    </source>
</evidence>
<sequence>MRFDLPYLVFGMLACISIHVQAAPFNAEGVADDGLVVRDSLTSPNTHLRVRASSSEQSRRLGGSSKISIDQEGVPTITFKIQADGKVVSRNIRVMDGKVVS</sequence>
<dbReference type="EMBL" id="BDGU01000317">
    <property type="protein sequence ID" value="GAW06364.1"/>
    <property type="molecule type" value="Genomic_DNA"/>
</dbReference>
<evidence type="ECO:0000256" key="1">
    <source>
        <dbReference type="SAM" id="SignalP"/>
    </source>
</evidence>
<reference evidence="2 3" key="2">
    <citation type="submission" date="2017-02" db="EMBL/GenBank/DDBJ databases">
        <title>A genome survey and senescence transcriptome analysis in Lentinula edodes.</title>
        <authorList>
            <person name="Sakamoto Y."/>
            <person name="Nakade K."/>
            <person name="Sato S."/>
            <person name="Yoshida Y."/>
            <person name="Miyazaki K."/>
            <person name="Natsume S."/>
            <person name="Konno N."/>
        </authorList>
    </citation>
    <scope>NUCLEOTIDE SEQUENCE [LARGE SCALE GENOMIC DNA]</scope>
    <source>
        <strain evidence="2 3">NBRC 111202</strain>
    </source>
</reference>
<keyword evidence="1" id="KW-0732">Signal</keyword>
<feature type="signal peptide" evidence="1">
    <location>
        <begin position="1"/>
        <end position="22"/>
    </location>
</feature>
<keyword evidence="3" id="KW-1185">Reference proteome</keyword>
<feature type="chain" id="PRO_5010326365" evidence="1">
    <location>
        <begin position="23"/>
        <end position="101"/>
    </location>
</feature>
<dbReference type="AlphaFoldDB" id="A0A1Q3EGT4"/>
<comment type="caution">
    <text evidence="2">The sequence shown here is derived from an EMBL/GenBank/DDBJ whole genome shotgun (WGS) entry which is preliminary data.</text>
</comment>
<organism evidence="2 3">
    <name type="scientific">Lentinula edodes</name>
    <name type="common">Shiitake mushroom</name>
    <name type="synonym">Lentinus edodes</name>
    <dbReference type="NCBI Taxonomy" id="5353"/>
    <lineage>
        <taxon>Eukaryota</taxon>
        <taxon>Fungi</taxon>
        <taxon>Dikarya</taxon>
        <taxon>Basidiomycota</taxon>
        <taxon>Agaricomycotina</taxon>
        <taxon>Agaricomycetes</taxon>
        <taxon>Agaricomycetidae</taxon>
        <taxon>Agaricales</taxon>
        <taxon>Marasmiineae</taxon>
        <taxon>Omphalotaceae</taxon>
        <taxon>Lentinula</taxon>
    </lineage>
</organism>